<feature type="transmembrane region" description="Helical" evidence="1">
    <location>
        <begin position="7"/>
        <end position="27"/>
    </location>
</feature>
<feature type="domain" description="VTT" evidence="2">
    <location>
        <begin position="30"/>
        <end position="141"/>
    </location>
</feature>
<proteinExistence type="predicted"/>
<evidence type="ECO:0000256" key="1">
    <source>
        <dbReference type="SAM" id="Phobius"/>
    </source>
</evidence>
<dbReference type="Pfam" id="PF09335">
    <property type="entry name" value="VTT_dom"/>
    <property type="match status" value="1"/>
</dbReference>
<protein>
    <submittedName>
        <fullName evidence="3">Inner membrane protein YqaA</fullName>
    </submittedName>
</protein>
<feature type="transmembrane region" description="Helical" evidence="1">
    <location>
        <begin position="39"/>
        <end position="63"/>
    </location>
</feature>
<dbReference type="InterPro" id="IPR051311">
    <property type="entry name" value="DedA_domain"/>
</dbReference>
<comment type="caution">
    <text evidence="3">The sequence shown here is derived from an EMBL/GenBank/DDBJ whole genome shotgun (WGS) entry which is preliminary data.</text>
</comment>
<gene>
    <name evidence="3" type="primary">yqaA_8</name>
    <name evidence="3" type="ORF">SDC9_40836</name>
</gene>
<keyword evidence="1" id="KW-1133">Transmembrane helix</keyword>
<sequence length="146" mass="16511">MENFIELGYLGLFIASFLAATVVPFSSEVVFSALVFGGLDGWTCVFVATAGNWLGGMSCYYLGKLGKLTWIEKYLRVKKEKLDKWLSRFHKYGDWFAFFSFLPGVGDAIAVASGFFRCNVWIVAGSMLLGKFARYIVWMYFHGLIF</sequence>
<reference evidence="3" key="1">
    <citation type="submission" date="2019-08" db="EMBL/GenBank/DDBJ databases">
        <authorList>
            <person name="Kucharzyk K."/>
            <person name="Murdoch R.W."/>
            <person name="Higgins S."/>
            <person name="Loffler F."/>
        </authorList>
    </citation>
    <scope>NUCLEOTIDE SEQUENCE</scope>
</reference>
<keyword evidence="1" id="KW-0812">Transmembrane</keyword>
<accession>A0A644VTF8</accession>
<dbReference type="InterPro" id="IPR032816">
    <property type="entry name" value="VTT_dom"/>
</dbReference>
<name>A0A644VTF8_9ZZZZ</name>
<dbReference type="PANTHER" id="PTHR42709">
    <property type="entry name" value="ALKALINE PHOSPHATASE LIKE PROTEIN"/>
    <property type="match status" value="1"/>
</dbReference>
<dbReference type="PANTHER" id="PTHR42709:SF4">
    <property type="entry name" value="INNER MEMBRANE PROTEIN YQAA"/>
    <property type="match status" value="1"/>
</dbReference>
<evidence type="ECO:0000313" key="3">
    <source>
        <dbReference type="EMBL" id="MPL94681.1"/>
    </source>
</evidence>
<dbReference type="EMBL" id="VSSQ01000437">
    <property type="protein sequence ID" value="MPL94681.1"/>
    <property type="molecule type" value="Genomic_DNA"/>
</dbReference>
<feature type="transmembrane region" description="Helical" evidence="1">
    <location>
        <begin position="121"/>
        <end position="141"/>
    </location>
</feature>
<organism evidence="3">
    <name type="scientific">bioreactor metagenome</name>
    <dbReference type="NCBI Taxonomy" id="1076179"/>
    <lineage>
        <taxon>unclassified sequences</taxon>
        <taxon>metagenomes</taxon>
        <taxon>ecological metagenomes</taxon>
    </lineage>
</organism>
<feature type="transmembrane region" description="Helical" evidence="1">
    <location>
        <begin position="95"/>
        <end position="115"/>
    </location>
</feature>
<evidence type="ECO:0000259" key="2">
    <source>
        <dbReference type="Pfam" id="PF09335"/>
    </source>
</evidence>
<dbReference type="AlphaFoldDB" id="A0A644VTF8"/>
<keyword evidence="1" id="KW-0472">Membrane</keyword>